<dbReference type="Proteomes" id="UP000015104">
    <property type="component" value="Unassembled WGS sequence"/>
</dbReference>
<dbReference type="EMBL" id="CAEY01000176">
    <property type="status" value="NOT_ANNOTATED_CDS"/>
    <property type="molecule type" value="Genomic_DNA"/>
</dbReference>
<evidence type="ECO:0000313" key="2">
    <source>
        <dbReference type="EnsemblMetazoa" id="tetur13g04010.1"/>
    </source>
</evidence>
<proteinExistence type="predicted"/>
<dbReference type="EnsemblMetazoa" id="tetur13g04010.1">
    <property type="protein sequence ID" value="tetur13g04010.1"/>
    <property type="gene ID" value="tetur13g04010"/>
</dbReference>
<keyword evidence="3" id="KW-1185">Reference proteome</keyword>
<reference evidence="3" key="1">
    <citation type="submission" date="2011-08" db="EMBL/GenBank/DDBJ databases">
        <authorList>
            <person name="Rombauts S."/>
        </authorList>
    </citation>
    <scope>NUCLEOTIDE SEQUENCE</scope>
    <source>
        <strain evidence="3">London</strain>
    </source>
</reference>
<dbReference type="HOGENOM" id="CLU_2743300_0_0_1"/>
<sequence>MSMLPWTCFSCRPVDNDSSSFSSPLSSSTSPQLIPTSNADDGGDNKLHSTPLNHRGSKRKRYQPARYLKFD</sequence>
<accession>T1KKK0</accession>
<evidence type="ECO:0000256" key="1">
    <source>
        <dbReference type="SAM" id="MobiDB-lite"/>
    </source>
</evidence>
<organism evidence="2 3">
    <name type="scientific">Tetranychus urticae</name>
    <name type="common">Two-spotted spider mite</name>
    <dbReference type="NCBI Taxonomy" id="32264"/>
    <lineage>
        <taxon>Eukaryota</taxon>
        <taxon>Metazoa</taxon>
        <taxon>Ecdysozoa</taxon>
        <taxon>Arthropoda</taxon>
        <taxon>Chelicerata</taxon>
        <taxon>Arachnida</taxon>
        <taxon>Acari</taxon>
        <taxon>Acariformes</taxon>
        <taxon>Trombidiformes</taxon>
        <taxon>Prostigmata</taxon>
        <taxon>Eleutherengona</taxon>
        <taxon>Raphignathae</taxon>
        <taxon>Tetranychoidea</taxon>
        <taxon>Tetranychidae</taxon>
        <taxon>Tetranychus</taxon>
    </lineage>
</organism>
<protein>
    <submittedName>
        <fullName evidence="2">Uncharacterized protein</fullName>
    </submittedName>
</protein>
<reference evidence="2" key="2">
    <citation type="submission" date="2015-06" db="UniProtKB">
        <authorList>
            <consortium name="EnsemblMetazoa"/>
        </authorList>
    </citation>
    <scope>IDENTIFICATION</scope>
</reference>
<dbReference type="AlphaFoldDB" id="T1KKK0"/>
<feature type="region of interest" description="Disordered" evidence="1">
    <location>
        <begin position="17"/>
        <end position="71"/>
    </location>
</feature>
<feature type="compositionally biased region" description="Low complexity" evidence="1">
    <location>
        <begin position="18"/>
        <end position="37"/>
    </location>
</feature>
<name>T1KKK0_TETUR</name>
<evidence type="ECO:0000313" key="3">
    <source>
        <dbReference type="Proteomes" id="UP000015104"/>
    </source>
</evidence>